<dbReference type="AlphaFoldDB" id="A0AAE3ZQ28"/>
<name>A0AAE3ZQ28_9ACTN</name>
<protein>
    <recommendedName>
        <fullName evidence="4">DUF2516 family protein</fullName>
    </recommendedName>
</protein>
<dbReference type="RefSeq" id="WP_310416652.1">
    <property type="nucleotide sequence ID" value="NZ_JAVDYC010000001.1"/>
</dbReference>
<evidence type="ECO:0000313" key="2">
    <source>
        <dbReference type="EMBL" id="MDR7323973.1"/>
    </source>
</evidence>
<evidence type="ECO:0000256" key="1">
    <source>
        <dbReference type="SAM" id="Phobius"/>
    </source>
</evidence>
<dbReference type="Pfam" id="PF10724">
    <property type="entry name" value="DUF2516"/>
    <property type="match status" value="1"/>
</dbReference>
<organism evidence="2 3">
    <name type="scientific">Catenuloplanes niger</name>
    <dbReference type="NCBI Taxonomy" id="587534"/>
    <lineage>
        <taxon>Bacteria</taxon>
        <taxon>Bacillati</taxon>
        <taxon>Actinomycetota</taxon>
        <taxon>Actinomycetes</taxon>
        <taxon>Micromonosporales</taxon>
        <taxon>Micromonosporaceae</taxon>
        <taxon>Catenuloplanes</taxon>
    </lineage>
</organism>
<dbReference type="Proteomes" id="UP001183629">
    <property type="component" value="Unassembled WGS sequence"/>
</dbReference>
<feature type="transmembrane region" description="Helical" evidence="1">
    <location>
        <begin position="12"/>
        <end position="32"/>
    </location>
</feature>
<gene>
    <name evidence="2" type="ORF">J2S44_004223</name>
</gene>
<dbReference type="EMBL" id="JAVDYC010000001">
    <property type="protein sequence ID" value="MDR7323973.1"/>
    <property type="molecule type" value="Genomic_DNA"/>
</dbReference>
<keyword evidence="1" id="KW-1133">Transmembrane helix</keyword>
<evidence type="ECO:0000313" key="3">
    <source>
        <dbReference type="Proteomes" id="UP001183629"/>
    </source>
</evidence>
<sequence>MAADVPIFAFYVRNIIDLVILFLALVVLGVSFVHCLTQRADGFPAIGTLPKGGWLAILGLCMVFCLLLSRQTIFQMIGIAAAMVYLLDVRVGLRDLSDGKGFW</sequence>
<keyword evidence="1" id="KW-0812">Transmembrane</keyword>
<keyword evidence="1" id="KW-0472">Membrane</keyword>
<comment type="caution">
    <text evidence="2">The sequence shown here is derived from an EMBL/GenBank/DDBJ whole genome shotgun (WGS) entry which is preliminary data.</text>
</comment>
<evidence type="ECO:0008006" key="4">
    <source>
        <dbReference type="Google" id="ProtNLM"/>
    </source>
</evidence>
<feature type="transmembrane region" description="Helical" evidence="1">
    <location>
        <begin position="52"/>
        <end position="69"/>
    </location>
</feature>
<dbReference type="InterPro" id="IPR019662">
    <property type="entry name" value="DUF2516"/>
</dbReference>
<proteinExistence type="predicted"/>
<reference evidence="2 3" key="1">
    <citation type="submission" date="2023-07" db="EMBL/GenBank/DDBJ databases">
        <title>Sequencing the genomes of 1000 actinobacteria strains.</title>
        <authorList>
            <person name="Klenk H.-P."/>
        </authorList>
    </citation>
    <scope>NUCLEOTIDE SEQUENCE [LARGE SCALE GENOMIC DNA]</scope>
    <source>
        <strain evidence="2 3">DSM 44711</strain>
    </source>
</reference>
<keyword evidence="3" id="KW-1185">Reference proteome</keyword>
<accession>A0AAE3ZQ28</accession>